<proteinExistence type="predicted"/>
<dbReference type="PROSITE" id="PS51257">
    <property type="entry name" value="PROKAR_LIPOPROTEIN"/>
    <property type="match status" value="1"/>
</dbReference>
<dbReference type="Pfam" id="PF12888">
    <property type="entry name" value="Lipid_bd"/>
    <property type="match status" value="1"/>
</dbReference>
<keyword evidence="1" id="KW-0732">Signal</keyword>
<accession>A0ABS1BXX4</accession>
<dbReference type="Gene3D" id="2.40.128.220">
    <property type="match status" value="1"/>
</dbReference>
<organism evidence="2 3">
    <name type="scientific">Adhaeribacter terrigena</name>
    <dbReference type="NCBI Taxonomy" id="2793070"/>
    <lineage>
        <taxon>Bacteria</taxon>
        <taxon>Pseudomonadati</taxon>
        <taxon>Bacteroidota</taxon>
        <taxon>Cytophagia</taxon>
        <taxon>Cytophagales</taxon>
        <taxon>Hymenobacteraceae</taxon>
        <taxon>Adhaeribacter</taxon>
    </lineage>
</organism>
<evidence type="ECO:0008006" key="4">
    <source>
        <dbReference type="Google" id="ProtNLM"/>
    </source>
</evidence>
<evidence type="ECO:0000256" key="1">
    <source>
        <dbReference type="SAM" id="SignalP"/>
    </source>
</evidence>
<dbReference type="RefSeq" id="WP_200504586.1">
    <property type="nucleotide sequence ID" value="NZ_JAEHFX010000001.1"/>
</dbReference>
<feature type="signal peptide" evidence="1">
    <location>
        <begin position="1"/>
        <end position="22"/>
    </location>
</feature>
<dbReference type="EMBL" id="JAEHFX010000001">
    <property type="protein sequence ID" value="MBK0401989.1"/>
    <property type="molecule type" value="Genomic_DNA"/>
</dbReference>
<comment type="caution">
    <text evidence="2">The sequence shown here is derived from an EMBL/GenBank/DDBJ whole genome shotgun (WGS) entry which is preliminary data.</text>
</comment>
<evidence type="ECO:0000313" key="2">
    <source>
        <dbReference type="EMBL" id="MBK0401989.1"/>
    </source>
</evidence>
<dbReference type="Proteomes" id="UP000644147">
    <property type="component" value="Unassembled WGS sequence"/>
</dbReference>
<feature type="chain" id="PRO_5045204634" description="Lipid-binding hydrolase" evidence="1">
    <location>
        <begin position="23"/>
        <end position="199"/>
    </location>
</feature>
<evidence type="ECO:0000313" key="3">
    <source>
        <dbReference type="Proteomes" id="UP000644147"/>
    </source>
</evidence>
<protein>
    <recommendedName>
        <fullName evidence="4">Lipid-binding hydrolase</fullName>
    </recommendedName>
</protein>
<reference evidence="2 3" key="1">
    <citation type="submission" date="2020-12" db="EMBL/GenBank/DDBJ databases">
        <title>Bacterial novel species Adhaeribacter sp. BT258 isolated from soil.</title>
        <authorList>
            <person name="Jung H.-Y."/>
        </authorList>
    </citation>
    <scope>NUCLEOTIDE SEQUENCE [LARGE SCALE GENOMIC DNA]</scope>
    <source>
        <strain evidence="2 3">BT258</strain>
    </source>
</reference>
<keyword evidence="3" id="KW-1185">Reference proteome</keyword>
<dbReference type="InterPro" id="IPR024404">
    <property type="entry name" value="Lipid-bd_put"/>
</dbReference>
<sequence length="199" mass="21985">MNKIIRKVFMVASLFSAGLLTSCEMDDPEVEYTEVVSMSGEWFVKYEVQDSTGQWEDVSGYTTLLTSSTSANTATEMWLGDILSDPRAINFADANFRGTFWTYMVRTNVDLGSKTFNANDKSIAVEAAKSETPTKPAVPPIPYDINVKITDGRIIEDGSTPPSGAVTDSIIFNVEFEDDPGVIYRASGYKRTGFLEDEH</sequence>
<name>A0ABS1BXX4_9BACT</name>
<dbReference type="InterPro" id="IPR038668">
    <property type="entry name" value="Lipid-bd_sf"/>
</dbReference>
<gene>
    <name evidence="2" type="ORF">I5M27_03270</name>
</gene>